<dbReference type="InterPro" id="IPR021005">
    <property type="entry name" value="Znf_CGNR"/>
</dbReference>
<reference evidence="2 3" key="1">
    <citation type="journal article" date="2012" name="J. Bacteriol.">
        <title>Complete genome sequence of Nocardia brasiliensis HUJEG-1.</title>
        <authorList>
            <person name="Vera-Cabrera L."/>
            <person name="Ortiz-Lopez R."/>
            <person name="Elizondo-Gonzalez R."/>
            <person name="Perez-Maya A.A."/>
            <person name="Ocampo-Candiani J."/>
        </authorList>
    </citation>
    <scope>NUCLEOTIDE SEQUENCE [LARGE SCALE GENOMIC DNA]</scope>
    <source>
        <strain evidence="3">ATCC 700358</strain>
    </source>
</reference>
<dbReference type="EMBL" id="CP003876">
    <property type="protein sequence ID" value="AFU00094.1"/>
    <property type="molecule type" value="Genomic_DNA"/>
</dbReference>
<dbReference type="eggNOG" id="COG5516">
    <property type="taxonomic scope" value="Bacteria"/>
</dbReference>
<evidence type="ECO:0000259" key="1">
    <source>
        <dbReference type="Pfam" id="PF11706"/>
    </source>
</evidence>
<gene>
    <name evidence="2" type="ORF">O3I_010665</name>
</gene>
<protein>
    <recommendedName>
        <fullName evidence="1">Zinc finger CGNR domain-containing protein</fullName>
    </recommendedName>
</protein>
<feature type="domain" description="Zinc finger CGNR" evidence="1">
    <location>
        <begin position="173"/>
        <end position="216"/>
    </location>
</feature>
<dbReference type="HOGENOM" id="CLU_087298_0_0_11"/>
<dbReference type="InterPro" id="IPR023286">
    <property type="entry name" value="ABATE_dom_sf"/>
</dbReference>
<evidence type="ECO:0000313" key="3">
    <source>
        <dbReference type="Proteomes" id="UP000006304"/>
    </source>
</evidence>
<dbReference type="PANTHER" id="PTHR35525:SF3">
    <property type="entry name" value="BLL6575 PROTEIN"/>
    <property type="match status" value="1"/>
</dbReference>
<evidence type="ECO:0000313" key="2">
    <source>
        <dbReference type="EMBL" id="AFU00094.1"/>
    </source>
</evidence>
<dbReference type="STRING" id="1133849.O3I_010665"/>
<organism evidence="2 3">
    <name type="scientific">Nocardia brasiliensis (strain ATCC 700358 / HUJEG-1)</name>
    <dbReference type="NCBI Taxonomy" id="1133849"/>
    <lineage>
        <taxon>Bacteria</taxon>
        <taxon>Bacillati</taxon>
        <taxon>Actinomycetota</taxon>
        <taxon>Actinomycetes</taxon>
        <taxon>Mycobacteriales</taxon>
        <taxon>Nocardiaceae</taxon>
        <taxon>Nocardia</taxon>
    </lineage>
</organism>
<sequence>MAEPTIADHGFMRTPADNDQAEAVWPANRRYAVDSAPGALGFVHDLLNTRSAGRPRQPDLLEHLESAQAWLDEAIAAWAATSGIAAQRIDLDEQSRAALRGFRDNLHAHISHSHNKSGGSNSQTLAVPGATVELSVRPDGEIAVEPSGSGWRYVAAVALSTALAGQSDGSWSRLKTCRNPRCQGAFYDRSRNNSGVWHDLYACGMPSNTRAHRARRRDDTTIE</sequence>
<dbReference type="Proteomes" id="UP000006304">
    <property type="component" value="Chromosome"/>
</dbReference>
<keyword evidence="3" id="KW-1185">Reference proteome</keyword>
<dbReference type="RefSeq" id="WP_014982949.1">
    <property type="nucleotide sequence ID" value="NC_018681.1"/>
</dbReference>
<accession>K0ESK8</accession>
<dbReference type="InterPro" id="IPR010852">
    <property type="entry name" value="ABATE"/>
</dbReference>
<dbReference type="Gene3D" id="1.10.3300.10">
    <property type="entry name" value="Jann2411-like domain"/>
    <property type="match status" value="1"/>
</dbReference>
<proteinExistence type="predicted"/>
<dbReference type="Pfam" id="PF11706">
    <property type="entry name" value="zf-CGNR"/>
    <property type="match status" value="1"/>
</dbReference>
<dbReference type="AlphaFoldDB" id="K0ESK8"/>
<dbReference type="KEGG" id="nbr:O3I_010665"/>
<dbReference type="PANTHER" id="PTHR35525">
    <property type="entry name" value="BLL6575 PROTEIN"/>
    <property type="match status" value="1"/>
</dbReference>
<dbReference type="SUPFAM" id="SSF160904">
    <property type="entry name" value="Jann2411-like"/>
    <property type="match status" value="1"/>
</dbReference>
<name>K0ESK8_NOCB7</name>